<dbReference type="PANTHER" id="PTHR13167">
    <property type="entry name" value="PIEZO-TYPE MECHANOSENSITIVE ION CHANNEL COMPONENT"/>
    <property type="match status" value="1"/>
</dbReference>
<dbReference type="GO" id="GO:0016020">
    <property type="term" value="C:membrane"/>
    <property type="evidence" value="ECO:0007669"/>
    <property type="project" value="InterPro"/>
</dbReference>
<dbReference type="GO" id="GO:0008381">
    <property type="term" value="F:mechanosensitive monoatomic ion channel activity"/>
    <property type="evidence" value="ECO:0007669"/>
    <property type="project" value="InterPro"/>
</dbReference>
<dbReference type="AlphaFoldDB" id="A0A7S3KJ93"/>
<evidence type="ECO:0000256" key="1">
    <source>
        <dbReference type="SAM" id="Phobius"/>
    </source>
</evidence>
<dbReference type="GO" id="GO:0005261">
    <property type="term" value="F:monoatomic cation channel activity"/>
    <property type="evidence" value="ECO:0007669"/>
    <property type="project" value="TreeGrafter"/>
</dbReference>
<evidence type="ECO:0000259" key="2">
    <source>
        <dbReference type="Pfam" id="PF12166"/>
    </source>
</evidence>
<dbReference type="Pfam" id="PF12166">
    <property type="entry name" value="Piezo_cap"/>
    <property type="match status" value="1"/>
</dbReference>
<evidence type="ECO:0000313" key="4">
    <source>
        <dbReference type="EMBL" id="CAE0385707.1"/>
    </source>
</evidence>
<reference evidence="4" key="1">
    <citation type="submission" date="2021-01" db="EMBL/GenBank/DDBJ databases">
        <authorList>
            <person name="Corre E."/>
            <person name="Pelletier E."/>
            <person name="Niang G."/>
            <person name="Scheremetjew M."/>
            <person name="Finn R."/>
            <person name="Kale V."/>
            <person name="Holt S."/>
            <person name="Cochrane G."/>
            <person name="Meng A."/>
            <person name="Brown T."/>
            <person name="Cohen L."/>
        </authorList>
    </citation>
    <scope>NUCLEOTIDE SEQUENCE</scope>
    <source>
        <strain evidence="4">CT5</strain>
    </source>
</reference>
<protein>
    <recommendedName>
        <fullName evidence="2">Piezo non-specific cation channel cap domain-containing protein</fullName>
    </recommendedName>
</protein>
<dbReference type="GO" id="GO:0071260">
    <property type="term" value="P:cellular response to mechanical stimulus"/>
    <property type="evidence" value="ECO:0007669"/>
    <property type="project" value="TreeGrafter"/>
</dbReference>
<feature type="transmembrane region" description="Helical" evidence="1">
    <location>
        <begin position="83"/>
        <end position="103"/>
    </location>
</feature>
<dbReference type="PANTHER" id="PTHR13167:SF25">
    <property type="entry name" value="PIEZO-TYPE MECHANOSENSITIVE ION CHANNEL COMPONENT"/>
    <property type="match status" value="1"/>
</dbReference>
<proteinExistence type="predicted"/>
<accession>A0A7S3KJ93</accession>
<keyword evidence="1" id="KW-0812">Transmembrane</keyword>
<dbReference type="InterPro" id="IPR031334">
    <property type="entry name" value="Piezo_cap_dom"/>
</dbReference>
<dbReference type="EMBL" id="HBIK01022972">
    <property type="protein sequence ID" value="CAE0385707.1"/>
    <property type="molecule type" value="Transcribed_RNA"/>
</dbReference>
<dbReference type="GO" id="GO:0042391">
    <property type="term" value="P:regulation of membrane potential"/>
    <property type="evidence" value="ECO:0007669"/>
    <property type="project" value="TreeGrafter"/>
</dbReference>
<feature type="domain" description="Piezo non-specific cation channel cap" evidence="2">
    <location>
        <begin position="3"/>
        <end position="166"/>
    </location>
</feature>
<dbReference type="EMBL" id="HBIK01022971">
    <property type="protein sequence ID" value="CAE0385706.1"/>
    <property type="molecule type" value="Transcribed_RNA"/>
</dbReference>
<keyword evidence="1" id="KW-1133">Transmembrane helix</keyword>
<gene>
    <name evidence="3" type="ORF">ECRA1380_LOCUS10670</name>
    <name evidence="4" type="ORF">ECRA1380_LOCUS10671</name>
</gene>
<organism evidence="4">
    <name type="scientific">Euplotes crassus</name>
    <dbReference type="NCBI Taxonomy" id="5936"/>
    <lineage>
        <taxon>Eukaryota</taxon>
        <taxon>Sar</taxon>
        <taxon>Alveolata</taxon>
        <taxon>Ciliophora</taxon>
        <taxon>Intramacronucleata</taxon>
        <taxon>Spirotrichea</taxon>
        <taxon>Hypotrichia</taxon>
        <taxon>Euplotida</taxon>
        <taxon>Euplotidae</taxon>
        <taxon>Moneuplotes</taxon>
    </lineage>
</organism>
<name>A0A7S3KJ93_EUPCR</name>
<evidence type="ECO:0000313" key="3">
    <source>
        <dbReference type="EMBL" id="CAE0385706.1"/>
    </source>
</evidence>
<keyword evidence="1" id="KW-0472">Membrane</keyword>
<dbReference type="GO" id="GO:0050982">
    <property type="term" value="P:detection of mechanical stimulus"/>
    <property type="evidence" value="ECO:0007669"/>
    <property type="project" value="TreeGrafter"/>
</dbReference>
<sequence length="183" mass="20931">MKNWFIPTVRLPATIKPKLINTAADLLQDIFIRRRCQVIEGGAVTVWWEVEQNKLSPTGPIIDAERREGVMFYTWSEKVTESLASFSIVTFYIVVVLGIGSVIRDVIKVGSEQIFIKDMPKPDSLMLICEGILISRLENNLEREEQLYFILIDIMRSPEIIKMITSSSLKKKENQAIENGNEQ</sequence>
<dbReference type="InterPro" id="IPR027272">
    <property type="entry name" value="Piezo"/>
</dbReference>